<dbReference type="InterPro" id="IPR027417">
    <property type="entry name" value="P-loop_NTPase"/>
</dbReference>
<protein>
    <submittedName>
        <fullName evidence="6">Structural maintenance of chromosome 1</fullName>
    </submittedName>
</protein>
<sequence>MALERMKVKMFKTYENEEAVVFSDFTCIVGPNGAGKSNLVDAMLFALGIDLLHLRGGVECRGGQSGATAAELFYRDSKGLLTSLKRELRGSTSFYTINEEKVTHKEFSAYLEGEWISVQNKNFLISQNEAMVKSPKDLTRFLDDISGSANLKEAYREARETRDTLARRHQTSLEQKRVAEADVRETQELAERGRRHAELTRKKRLQIGSKIRKRQEAITQGKEEALEKLRAIERETGFIDKIPFEKTAGTLQTQIIKARAECTALNTARKAQVAQAEENQEKREQELERLEKKKDALSEKKGEALAQVEECRWQIKKLEEISEEKNDWAEKLKKETLKKAVADIQKLETEKDLRSLRLNLAETMGRLKEAEAQAKALAPEPGLEKAATSEKLARANTQLLDTLRQLSFYNAHQKESSHSSKLAYCVSRLKARMPQIVGRVEDLIRVSSSEYAQALYALISSKRNTVVIDSEHNVLPILHGLTQSGTGRVTVLPLSRIAVPLKTESFVPTGYLRFSEVVVLSSAVKTARDKLIEYICGNTLIYLGQDVPMHVGAKIVTLDGIIISAGGSVRKVTQKPEIREIQSLEGQRDALLEEIRQESIWLKKTAKENLPQPRSAWPEVQALESLYLQQKDDLEEMEEEIRDKKAKIIERAQIDPRLIEQALKQGVFDTKTAEKKIVMIENRVKSWQKNLSDLADALQQTETAITALAQTDSPVSSLPDQAERAQHLQQTIAALEKELLEIADTPQSTAAIELRILREQVVSFGDELEEIEQFIAEEGLAGDSLQILPNGADTDEDIAETEKELLSLVAFFKGKKTAGSDTSAYEKAVKEAEESREALNHATKQFLEVKKERTSLFLQVFDKINSTLTSQYAKLVQPTTNLPPKAHLGLENPAEPYLGGTQIFVMPTGKTFREAKYLSGGEKTMAALALLLSIHAIYPAPFYIFDELDAALDKEKILALRTSLQAVSAQFISVTHRLELFSTADTLIGVAKPPQGYSQVFTLKL</sequence>
<dbReference type="GO" id="GO:0016887">
    <property type="term" value="F:ATP hydrolysis activity"/>
    <property type="evidence" value="ECO:0007669"/>
    <property type="project" value="InterPro"/>
</dbReference>
<dbReference type="InterPro" id="IPR010935">
    <property type="entry name" value="SMC_hinge"/>
</dbReference>
<evidence type="ECO:0000256" key="3">
    <source>
        <dbReference type="SAM" id="Coils"/>
    </source>
</evidence>
<dbReference type="Gene3D" id="3.30.70.1620">
    <property type="match status" value="1"/>
</dbReference>
<feature type="domain" description="WH2" evidence="5">
    <location>
        <begin position="587"/>
        <end position="605"/>
    </location>
</feature>
<evidence type="ECO:0000313" key="6">
    <source>
        <dbReference type="EMBL" id="OAG31100.1"/>
    </source>
</evidence>
<dbReference type="SUPFAM" id="SSF75553">
    <property type="entry name" value="Smc hinge domain"/>
    <property type="match status" value="1"/>
</dbReference>
<comment type="subcellular location">
    <subcellularLocation>
        <location evidence="1">Nucleus</location>
    </subcellularLocation>
</comment>
<evidence type="ECO:0000259" key="5">
    <source>
        <dbReference type="PROSITE" id="PS51082"/>
    </source>
</evidence>
<proteinExistence type="predicted"/>
<dbReference type="Gene3D" id="3.40.50.300">
    <property type="entry name" value="P-loop containing nucleotide triphosphate hydrolases"/>
    <property type="match status" value="2"/>
</dbReference>
<dbReference type="EMBL" id="LTDL01000022">
    <property type="protein sequence ID" value="OAG31100.1"/>
    <property type="molecule type" value="Genomic_DNA"/>
</dbReference>
<evidence type="ECO:0000256" key="4">
    <source>
        <dbReference type="SAM" id="MobiDB-lite"/>
    </source>
</evidence>
<dbReference type="InterPro" id="IPR036277">
    <property type="entry name" value="SMC_hinge_sf"/>
</dbReference>
<dbReference type="Pfam" id="PF02463">
    <property type="entry name" value="SMC_N"/>
    <property type="match status" value="1"/>
</dbReference>
<evidence type="ECO:0000313" key="7">
    <source>
        <dbReference type="Proteomes" id="UP000185944"/>
    </source>
</evidence>
<dbReference type="Pfam" id="PF06470">
    <property type="entry name" value="SMC_hinge"/>
    <property type="match status" value="1"/>
</dbReference>
<dbReference type="InterPro" id="IPR024704">
    <property type="entry name" value="SMC"/>
</dbReference>
<dbReference type="STRING" id="1805483.A0A177EI83"/>
<feature type="coiled-coil region" evidence="3">
    <location>
        <begin position="684"/>
        <end position="745"/>
    </location>
</feature>
<dbReference type="PANTHER" id="PTHR18937">
    <property type="entry name" value="STRUCTURAL MAINTENANCE OF CHROMOSOMES SMC FAMILY MEMBER"/>
    <property type="match status" value="1"/>
</dbReference>
<feature type="region of interest" description="Disordered" evidence="4">
    <location>
        <begin position="275"/>
        <end position="301"/>
    </location>
</feature>
<dbReference type="GO" id="GO:0005694">
    <property type="term" value="C:chromosome"/>
    <property type="evidence" value="ECO:0007669"/>
    <property type="project" value="InterPro"/>
</dbReference>
<gene>
    <name evidence="6" type="ORF">NEDG_01874</name>
</gene>
<organism evidence="6 7">
    <name type="scientific">Nematocida displodere</name>
    <dbReference type="NCBI Taxonomy" id="1805483"/>
    <lineage>
        <taxon>Eukaryota</taxon>
        <taxon>Fungi</taxon>
        <taxon>Fungi incertae sedis</taxon>
        <taxon>Microsporidia</taxon>
        <taxon>Nematocida</taxon>
    </lineage>
</organism>
<dbReference type="VEuPathDB" id="MicrosporidiaDB:NEDG_01874"/>
<dbReference type="GO" id="GO:0051276">
    <property type="term" value="P:chromosome organization"/>
    <property type="evidence" value="ECO:0007669"/>
    <property type="project" value="InterPro"/>
</dbReference>
<dbReference type="GO" id="GO:0005634">
    <property type="term" value="C:nucleus"/>
    <property type="evidence" value="ECO:0007669"/>
    <property type="project" value="UniProtKB-SubCell"/>
</dbReference>
<dbReference type="GO" id="GO:0005524">
    <property type="term" value="F:ATP binding"/>
    <property type="evidence" value="ECO:0007669"/>
    <property type="project" value="InterPro"/>
</dbReference>
<dbReference type="GO" id="GO:0003779">
    <property type="term" value="F:actin binding"/>
    <property type="evidence" value="ECO:0007669"/>
    <property type="project" value="InterPro"/>
</dbReference>
<reference evidence="6 7" key="1">
    <citation type="submission" date="2016-02" db="EMBL/GenBank/DDBJ databases">
        <title>Discovery of a natural microsporidian pathogen with a broad tissue tropism in Caenorhabditis elegans.</title>
        <authorList>
            <person name="Luallen R.J."/>
            <person name="Reinke A.W."/>
            <person name="Tong L."/>
            <person name="Botts M.R."/>
            <person name="Felix M.-A."/>
            <person name="Troemel E.R."/>
        </authorList>
    </citation>
    <scope>NUCLEOTIDE SEQUENCE [LARGE SCALE GENOMIC DNA]</scope>
    <source>
        <strain evidence="6 7">JUm2807</strain>
    </source>
</reference>
<keyword evidence="7" id="KW-1185">Reference proteome</keyword>
<comment type="caution">
    <text evidence="6">The sequence shown here is derived from an EMBL/GenBank/DDBJ whole genome shotgun (WGS) entry which is preliminary data.</text>
</comment>
<dbReference type="GeneID" id="93648224"/>
<feature type="compositionally biased region" description="Basic and acidic residues" evidence="4">
    <location>
        <begin position="279"/>
        <end position="301"/>
    </location>
</feature>
<dbReference type="InterPro" id="IPR003124">
    <property type="entry name" value="WH2_dom"/>
</dbReference>
<dbReference type="Gene3D" id="1.20.1060.20">
    <property type="match status" value="1"/>
</dbReference>
<dbReference type="PROSITE" id="PS51082">
    <property type="entry name" value="WH2"/>
    <property type="match status" value="1"/>
</dbReference>
<feature type="coiled-coil region" evidence="3">
    <location>
        <begin position="620"/>
        <end position="654"/>
    </location>
</feature>
<dbReference type="PIRSF" id="PIRSF005719">
    <property type="entry name" value="SMC"/>
    <property type="match status" value="1"/>
</dbReference>
<accession>A0A177EI83</accession>
<evidence type="ECO:0000256" key="1">
    <source>
        <dbReference type="ARBA" id="ARBA00004123"/>
    </source>
</evidence>
<dbReference type="InterPro" id="IPR003395">
    <property type="entry name" value="RecF/RecN/SMC_N"/>
</dbReference>
<dbReference type="AlphaFoldDB" id="A0A177EI83"/>
<dbReference type="Proteomes" id="UP000185944">
    <property type="component" value="Unassembled WGS sequence"/>
</dbReference>
<evidence type="ECO:0000256" key="2">
    <source>
        <dbReference type="ARBA" id="ARBA00023054"/>
    </source>
</evidence>
<dbReference type="OrthoDB" id="5575062at2759"/>
<dbReference type="RefSeq" id="XP_067544824.1">
    <property type="nucleotide sequence ID" value="XM_067689292.1"/>
</dbReference>
<keyword evidence="2 3" id="KW-0175">Coiled coil</keyword>
<dbReference type="SUPFAM" id="SSF52540">
    <property type="entry name" value="P-loop containing nucleoside triphosphate hydrolases"/>
    <property type="match status" value="1"/>
</dbReference>
<name>A0A177EI83_9MICR</name>